<dbReference type="InterPro" id="IPR036390">
    <property type="entry name" value="WH_DNA-bd_sf"/>
</dbReference>
<dbReference type="InterPro" id="IPR005119">
    <property type="entry name" value="LysR_subst-bd"/>
</dbReference>
<dbReference type="Gene3D" id="1.10.10.10">
    <property type="entry name" value="Winged helix-like DNA-binding domain superfamily/Winged helix DNA-binding domain"/>
    <property type="match status" value="1"/>
</dbReference>
<dbReference type="SUPFAM" id="SSF46785">
    <property type="entry name" value="Winged helix' DNA-binding domain"/>
    <property type="match status" value="1"/>
</dbReference>
<dbReference type="InterPro" id="IPR036388">
    <property type="entry name" value="WH-like_DNA-bd_sf"/>
</dbReference>
<evidence type="ECO:0000256" key="1">
    <source>
        <dbReference type="ARBA" id="ARBA00009437"/>
    </source>
</evidence>
<keyword evidence="4" id="KW-0804">Transcription</keyword>
<evidence type="ECO:0000256" key="2">
    <source>
        <dbReference type="ARBA" id="ARBA00023015"/>
    </source>
</evidence>
<name>A0A160U232_9ZZZZ</name>
<keyword evidence="2" id="KW-0805">Transcription regulation</keyword>
<dbReference type="PROSITE" id="PS50931">
    <property type="entry name" value="HTH_LYSR"/>
    <property type="match status" value="1"/>
</dbReference>
<evidence type="ECO:0000313" key="6">
    <source>
        <dbReference type="EMBL" id="CUS56794.1"/>
    </source>
</evidence>
<sequence>MQITALQTFVDVMKLGSFANAARYRDVDPSSVSRAIAGLEEELGFRLFQRSRRKLAPTEAGQSYFEQIRNLIEDLDHARQKAQDLATEPQGLLRITACTSLGQRVIAPLLKKFMDRYPALSLELVLTDSQVDLVADQIDLGIRFGPEPDGEMCATKLVPRKFQICASPSYIQRNGGLLHPRDLSERECVLFPLPGYRTHWLFRDAAGEAFEVPVNGRLLVSHGLTMTQCALAGLGPTLLPDWLCKPELEAGDLVDLFPDFECAANQFGTAAWMVHPSRRYVPHKVEAFMQFLREEI</sequence>
<evidence type="ECO:0000256" key="4">
    <source>
        <dbReference type="ARBA" id="ARBA00023163"/>
    </source>
</evidence>
<dbReference type="AlphaFoldDB" id="A0A160U232"/>
<reference evidence="6" key="1">
    <citation type="submission" date="2015-10" db="EMBL/GenBank/DDBJ databases">
        <authorList>
            <person name="Gilbert D.G."/>
        </authorList>
    </citation>
    <scope>NUCLEOTIDE SEQUENCE</scope>
</reference>
<dbReference type="GO" id="GO:0003700">
    <property type="term" value="F:DNA-binding transcription factor activity"/>
    <property type="evidence" value="ECO:0007669"/>
    <property type="project" value="InterPro"/>
</dbReference>
<evidence type="ECO:0000259" key="5">
    <source>
        <dbReference type="PROSITE" id="PS50931"/>
    </source>
</evidence>
<dbReference type="PANTHER" id="PTHR30537">
    <property type="entry name" value="HTH-TYPE TRANSCRIPTIONAL REGULATOR"/>
    <property type="match status" value="1"/>
</dbReference>
<evidence type="ECO:0000256" key="3">
    <source>
        <dbReference type="ARBA" id="ARBA00023125"/>
    </source>
</evidence>
<protein>
    <submittedName>
        <fullName evidence="6">Transcriptional regulator, LysR family</fullName>
    </submittedName>
</protein>
<dbReference type="InterPro" id="IPR000847">
    <property type="entry name" value="LysR_HTH_N"/>
</dbReference>
<accession>A0A160U232</accession>
<dbReference type="SUPFAM" id="SSF53850">
    <property type="entry name" value="Periplasmic binding protein-like II"/>
    <property type="match status" value="1"/>
</dbReference>
<dbReference type="CDD" id="cd08422">
    <property type="entry name" value="PBP2_CrgA_like"/>
    <property type="match status" value="1"/>
</dbReference>
<dbReference type="GO" id="GO:0003677">
    <property type="term" value="F:DNA binding"/>
    <property type="evidence" value="ECO:0007669"/>
    <property type="project" value="UniProtKB-KW"/>
</dbReference>
<dbReference type="Pfam" id="PF03466">
    <property type="entry name" value="LysR_substrate"/>
    <property type="match status" value="1"/>
</dbReference>
<gene>
    <name evidence="6" type="ORF">MGWOODY_Hyp2195</name>
</gene>
<dbReference type="InterPro" id="IPR058163">
    <property type="entry name" value="LysR-type_TF_proteobact-type"/>
</dbReference>
<keyword evidence="3" id="KW-0238">DNA-binding</keyword>
<dbReference type="FunFam" id="1.10.10.10:FF:000001">
    <property type="entry name" value="LysR family transcriptional regulator"/>
    <property type="match status" value="1"/>
</dbReference>
<dbReference type="Gene3D" id="3.40.190.290">
    <property type="match status" value="1"/>
</dbReference>
<dbReference type="EMBL" id="CZQD01000032">
    <property type="protein sequence ID" value="CUS56794.1"/>
    <property type="molecule type" value="Genomic_DNA"/>
</dbReference>
<feature type="domain" description="HTH lysR-type" evidence="5">
    <location>
        <begin position="1"/>
        <end position="58"/>
    </location>
</feature>
<dbReference type="Pfam" id="PF00126">
    <property type="entry name" value="HTH_1"/>
    <property type="match status" value="1"/>
</dbReference>
<organism evidence="6">
    <name type="scientific">hydrothermal vent metagenome</name>
    <dbReference type="NCBI Taxonomy" id="652676"/>
    <lineage>
        <taxon>unclassified sequences</taxon>
        <taxon>metagenomes</taxon>
        <taxon>ecological metagenomes</taxon>
    </lineage>
</organism>
<proteinExistence type="inferred from homology"/>
<dbReference type="PANTHER" id="PTHR30537:SF5">
    <property type="entry name" value="HTH-TYPE TRANSCRIPTIONAL ACTIVATOR TTDR-RELATED"/>
    <property type="match status" value="1"/>
</dbReference>
<comment type="similarity">
    <text evidence="1">Belongs to the LysR transcriptional regulatory family.</text>
</comment>